<name>A0A8J9W3C8_BRALA</name>
<dbReference type="Pfam" id="PF06990">
    <property type="entry name" value="Gal-3-0_sulfotr"/>
    <property type="match status" value="1"/>
</dbReference>
<keyword evidence="8" id="KW-0472">Membrane</keyword>
<dbReference type="AlphaFoldDB" id="A0A8J9W3C8"/>
<evidence type="ECO:0000256" key="5">
    <source>
        <dbReference type="ARBA" id="ARBA00022968"/>
    </source>
</evidence>
<keyword evidence="6" id="KW-1133">Transmembrane helix</keyword>
<reference evidence="11" key="1">
    <citation type="submission" date="2022-01" db="EMBL/GenBank/DDBJ databases">
        <authorList>
            <person name="Braso-Vives M."/>
        </authorList>
    </citation>
    <scope>NUCLEOTIDE SEQUENCE</scope>
</reference>
<keyword evidence="3" id="KW-0808">Transferase</keyword>
<dbReference type="OrthoDB" id="10037290at2759"/>
<evidence type="ECO:0000256" key="10">
    <source>
        <dbReference type="SAM" id="SignalP"/>
    </source>
</evidence>
<accession>A0A8J9W3C8</accession>
<feature type="chain" id="PRO_5035482843" evidence="10">
    <location>
        <begin position="22"/>
        <end position="453"/>
    </location>
</feature>
<keyword evidence="10" id="KW-0732">Signal</keyword>
<dbReference type="InterPro" id="IPR009729">
    <property type="entry name" value="Gal-3-0_sulfotransfrase"/>
</dbReference>
<keyword evidence="7" id="KW-0333">Golgi apparatus</keyword>
<proteinExistence type="inferred from homology"/>
<dbReference type="PANTHER" id="PTHR14647:SF87">
    <property type="entry name" value="PUTATIVE-RELATED"/>
    <property type="match status" value="1"/>
</dbReference>
<feature type="signal peptide" evidence="10">
    <location>
        <begin position="1"/>
        <end position="21"/>
    </location>
</feature>
<keyword evidence="4" id="KW-0812">Transmembrane</keyword>
<dbReference type="GO" id="GO:0000139">
    <property type="term" value="C:Golgi membrane"/>
    <property type="evidence" value="ECO:0007669"/>
    <property type="project" value="UniProtKB-SubCell"/>
</dbReference>
<dbReference type="Proteomes" id="UP000838412">
    <property type="component" value="Chromosome 10"/>
</dbReference>
<organism evidence="11 12">
    <name type="scientific">Branchiostoma lanceolatum</name>
    <name type="common">Common lancelet</name>
    <name type="synonym">Amphioxus lanceolatum</name>
    <dbReference type="NCBI Taxonomy" id="7740"/>
    <lineage>
        <taxon>Eukaryota</taxon>
        <taxon>Metazoa</taxon>
        <taxon>Chordata</taxon>
        <taxon>Cephalochordata</taxon>
        <taxon>Leptocardii</taxon>
        <taxon>Amphioxiformes</taxon>
        <taxon>Branchiostomatidae</taxon>
        <taxon>Branchiostoma</taxon>
    </lineage>
</organism>
<sequence length="453" mass="53342">MGRKLSAFVTLSLLSLSSVIIFHTGNFGIQTRFVLNDHSLNLYPELAFQPTQPGVSSSIPSNHSSVQNDPEITKSSRTLKINEDQNHVQTLNKTIPCVRQNNFVFAKVHKCGSTTIQSIFFHYGYSHKLIVALPRHFRKAWIGKPHSITSKSYLPTPGGKQWNIFNHHQVYDKDMFLKLMPPDTIFVTILRQPISRLSSAFNYFSLHKYFTNMVNVSVESRRSPIQTFLSDPWYWEKRFHPVRSAYGGLNDLGCIQNCMAQDLGMEKSQYNNPHAVKRYIENLDKDFTTVMILEKLEESLVLLKRRMCWSLQDIIFWEKKKFKKRPYVVKVEDVRFRGSALKTDFTEKMRHNYETYSNIDFKIYNFFFEKLVKDIDEEGKDFLEEVEHLKNILGKVASYCKSTRKPKQSWFKETKWNTRFSINENYCQLLSEERPGWDKILREHYYDSIDKQK</sequence>
<evidence type="ECO:0000313" key="12">
    <source>
        <dbReference type="Proteomes" id="UP000838412"/>
    </source>
</evidence>
<evidence type="ECO:0000313" key="11">
    <source>
        <dbReference type="EMBL" id="CAH1238359.1"/>
    </source>
</evidence>
<protein>
    <submittedName>
        <fullName evidence="11">GAL3ST3 protein</fullName>
    </submittedName>
</protein>
<dbReference type="GO" id="GO:0001733">
    <property type="term" value="F:galactosylceramide sulfotransferase activity"/>
    <property type="evidence" value="ECO:0007669"/>
    <property type="project" value="InterPro"/>
</dbReference>
<evidence type="ECO:0000256" key="6">
    <source>
        <dbReference type="ARBA" id="ARBA00022989"/>
    </source>
</evidence>
<dbReference type="EMBL" id="OV696695">
    <property type="protein sequence ID" value="CAH1238359.1"/>
    <property type="molecule type" value="Genomic_DNA"/>
</dbReference>
<keyword evidence="9" id="KW-0325">Glycoprotein</keyword>
<evidence type="ECO:0000256" key="2">
    <source>
        <dbReference type="ARBA" id="ARBA00008124"/>
    </source>
</evidence>
<keyword evidence="12" id="KW-1185">Reference proteome</keyword>
<gene>
    <name evidence="11" type="primary">GAL3ST3</name>
    <name evidence="11" type="ORF">BLAG_LOCUS2997</name>
</gene>
<comment type="similarity">
    <text evidence="2">Belongs to the galactose-3-O-sulfotransferase family.</text>
</comment>
<evidence type="ECO:0000256" key="3">
    <source>
        <dbReference type="ARBA" id="ARBA00022679"/>
    </source>
</evidence>
<keyword evidence="5" id="KW-0735">Signal-anchor</keyword>
<dbReference type="Gene3D" id="3.40.50.300">
    <property type="entry name" value="P-loop containing nucleotide triphosphate hydrolases"/>
    <property type="match status" value="1"/>
</dbReference>
<evidence type="ECO:0000256" key="7">
    <source>
        <dbReference type="ARBA" id="ARBA00023034"/>
    </source>
</evidence>
<evidence type="ECO:0000256" key="9">
    <source>
        <dbReference type="ARBA" id="ARBA00023180"/>
    </source>
</evidence>
<dbReference type="GO" id="GO:0009247">
    <property type="term" value="P:glycolipid biosynthetic process"/>
    <property type="evidence" value="ECO:0007669"/>
    <property type="project" value="InterPro"/>
</dbReference>
<comment type="subcellular location">
    <subcellularLocation>
        <location evidence="1">Golgi apparatus membrane</location>
        <topology evidence="1">Single-pass type II membrane protein</topology>
    </subcellularLocation>
</comment>
<evidence type="ECO:0000256" key="1">
    <source>
        <dbReference type="ARBA" id="ARBA00004323"/>
    </source>
</evidence>
<evidence type="ECO:0000256" key="8">
    <source>
        <dbReference type="ARBA" id="ARBA00023136"/>
    </source>
</evidence>
<dbReference type="PANTHER" id="PTHR14647">
    <property type="entry name" value="GALACTOSE-3-O-SULFOTRANSFERASE"/>
    <property type="match status" value="1"/>
</dbReference>
<evidence type="ECO:0000256" key="4">
    <source>
        <dbReference type="ARBA" id="ARBA00022692"/>
    </source>
</evidence>
<dbReference type="InterPro" id="IPR027417">
    <property type="entry name" value="P-loop_NTPase"/>
</dbReference>
<dbReference type="SUPFAM" id="SSF52540">
    <property type="entry name" value="P-loop containing nucleoside triphosphate hydrolases"/>
    <property type="match status" value="1"/>
</dbReference>